<protein>
    <submittedName>
        <fullName evidence="1">Uncharacterized protein</fullName>
    </submittedName>
</protein>
<sequence length="63" mass="6904">MTQKALAQFILHGIAGVLDLVNTEGALSAVEKHERYTQIIMLLAVTLQLPADRLKGMFKPEGL</sequence>
<gene>
    <name evidence="1" type="ORF">SDC9_210401</name>
</gene>
<proteinExistence type="predicted"/>
<organism evidence="1">
    <name type="scientific">bioreactor metagenome</name>
    <dbReference type="NCBI Taxonomy" id="1076179"/>
    <lineage>
        <taxon>unclassified sequences</taxon>
        <taxon>metagenomes</taxon>
        <taxon>ecological metagenomes</taxon>
    </lineage>
</organism>
<name>A0A645JIY5_9ZZZZ</name>
<dbReference type="AlphaFoldDB" id="A0A645JIY5"/>
<comment type="caution">
    <text evidence="1">The sequence shown here is derived from an EMBL/GenBank/DDBJ whole genome shotgun (WGS) entry which is preliminary data.</text>
</comment>
<reference evidence="1" key="1">
    <citation type="submission" date="2019-08" db="EMBL/GenBank/DDBJ databases">
        <authorList>
            <person name="Kucharzyk K."/>
            <person name="Murdoch R.W."/>
            <person name="Higgins S."/>
            <person name="Loffler F."/>
        </authorList>
    </citation>
    <scope>NUCLEOTIDE SEQUENCE</scope>
</reference>
<accession>A0A645JIY5</accession>
<evidence type="ECO:0000313" key="1">
    <source>
        <dbReference type="EMBL" id="MPN62649.1"/>
    </source>
</evidence>
<dbReference type="EMBL" id="VSSQ01140948">
    <property type="protein sequence ID" value="MPN62649.1"/>
    <property type="molecule type" value="Genomic_DNA"/>
</dbReference>